<proteinExistence type="predicted"/>
<keyword evidence="1" id="KW-0732">Signal</keyword>
<evidence type="ECO:0000313" key="3">
    <source>
        <dbReference type="Proteomes" id="UP000443582"/>
    </source>
</evidence>
<dbReference type="EMBL" id="QDKL01000001">
    <property type="protein sequence ID" value="RZF22572.1"/>
    <property type="molecule type" value="Genomic_DNA"/>
</dbReference>
<evidence type="ECO:0000313" key="2">
    <source>
        <dbReference type="EMBL" id="RZF22572.1"/>
    </source>
</evidence>
<organism evidence="2 3">
    <name type="scientific">Halobacteriovorax vibrionivorans</name>
    <dbReference type="NCBI Taxonomy" id="2152716"/>
    <lineage>
        <taxon>Bacteria</taxon>
        <taxon>Pseudomonadati</taxon>
        <taxon>Bdellovibrionota</taxon>
        <taxon>Bacteriovoracia</taxon>
        <taxon>Bacteriovoracales</taxon>
        <taxon>Halobacteriovoraceae</taxon>
        <taxon>Halobacteriovorax</taxon>
    </lineage>
</organism>
<keyword evidence="3" id="KW-1185">Reference proteome</keyword>
<accession>A0ABY0IIX7</accession>
<dbReference type="RefSeq" id="WP_114705517.1">
    <property type="nucleotide sequence ID" value="NZ_QDKL01000001.1"/>
</dbReference>
<gene>
    <name evidence="2" type="ORF">DAY19_02025</name>
</gene>
<name>A0ABY0IIX7_9BACT</name>
<dbReference type="Proteomes" id="UP000443582">
    <property type="component" value="Unassembled WGS sequence"/>
</dbReference>
<comment type="caution">
    <text evidence="2">The sequence shown here is derived from an EMBL/GenBank/DDBJ whole genome shotgun (WGS) entry which is preliminary data.</text>
</comment>
<protein>
    <submittedName>
        <fullName evidence="2">Uncharacterized protein</fullName>
    </submittedName>
</protein>
<feature type="chain" id="PRO_5046327895" evidence="1">
    <location>
        <begin position="18"/>
        <end position="132"/>
    </location>
</feature>
<sequence>MKYILLACLLISFNATAYTKASLNCIKKLTYDLNVDSRAFKVNMDEVDIDLEDKPLEESIALIRATLELYGCNSRNAINFSKTPSGRAKSRCLELVPGQDYSMSCYIESNIGFFFITKDLQTDAFIIYSRWD</sequence>
<feature type="signal peptide" evidence="1">
    <location>
        <begin position="1"/>
        <end position="17"/>
    </location>
</feature>
<evidence type="ECO:0000256" key="1">
    <source>
        <dbReference type="SAM" id="SignalP"/>
    </source>
</evidence>
<reference evidence="3" key="1">
    <citation type="journal article" date="2019" name="Int. J. Syst. Evol. Microbiol.">
        <title>Halobacteriovorax valvorus sp. nov., a novel prokaryotic predator isolated from coastal seawater of China.</title>
        <authorList>
            <person name="Chen M.-X."/>
        </authorList>
    </citation>
    <scope>NUCLEOTIDE SEQUENCE [LARGE SCALE GENOMIC DNA]</scope>
    <source>
        <strain evidence="3">BL9</strain>
    </source>
</reference>